<gene>
    <name evidence="3" type="ORF">ACFP3V_11270</name>
</gene>
<proteinExistence type="inferred from homology"/>
<accession>A0ABW1G0X9</accession>
<dbReference type="SUPFAM" id="SSF54909">
    <property type="entry name" value="Dimeric alpha+beta barrel"/>
    <property type="match status" value="1"/>
</dbReference>
<dbReference type="Proteomes" id="UP001596174">
    <property type="component" value="Unassembled WGS sequence"/>
</dbReference>
<keyword evidence="4" id="KW-1185">Reference proteome</keyword>
<dbReference type="EMBL" id="JBHSQJ010000043">
    <property type="protein sequence ID" value="MFC5907797.1"/>
    <property type="molecule type" value="Genomic_DNA"/>
</dbReference>
<evidence type="ECO:0000259" key="2">
    <source>
        <dbReference type="Pfam" id="PF03795"/>
    </source>
</evidence>
<dbReference type="Gene3D" id="3.30.70.1060">
    <property type="entry name" value="Dimeric alpha+beta barrel"/>
    <property type="match status" value="1"/>
</dbReference>
<comment type="similarity">
    <text evidence="1">Belongs to the YciI family.</text>
</comment>
<dbReference type="PANTHER" id="PTHR35174:SF3">
    <property type="entry name" value="BLL7171 PROTEIN"/>
    <property type="match status" value="1"/>
</dbReference>
<name>A0ABW1G0X9_9ACTN</name>
<protein>
    <submittedName>
        <fullName evidence="3">YciI family protein</fullName>
    </submittedName>
</protein>
<evidence type="ECO:0000256" key="1">
    <source>
        <dbReference type="ARBA" id="ARBA00007689"/>
    </source>
</evidence>
<organism evidence="3 4">
    <name type="scientific">Streptacidiphilus monticola</name>
    <dbReference type="NCBI Taxonomy" id="2161674"/>
    <lineage>
        <taxon>Bacteria</taxon>
        <taxon>Bacillati</taxon>
        <taxon>Actinomycetota</taxon>
        <taxon>Actinomycetes</taxon>
        <taxon>Kitasatosporales</taxon>
        <taxon>Streptomycetaceae</taxon>
        <taxon>Streptacidiphilus</taxon>
    </lineage>
</organism>
<evidence type="ECO:0000313" key="3">
    <source>
        <dbReference type="EMBL" id="MFC5907797.1"/>
    </source>
</evidence>
<dbReference type="PANTHER" id="PTHR35174">
    <property type="entry name" value="BLL7171 PROTEIN-RELATED"/>
    <property type="match status" value="1"/>
</dbReference>
<dbReference type="Pfam" id="PF03795">
    <property type="entry name" value="YCII"/>
    <property type="match status" value="1"/>
</dbReference>
<sequence length="123" mass="13294">MLEEHTVKYLLLINTAAPDSTEERPAEGPTVEEFLAYEKALSDAGVKLDGNALDLGNATTVRVRVDGERVVTDGPFAETREIVGGYYLIDVADLDAALDWAARCPGAKYGTVEVRTVWEPVGP</sequence>
<reference evidence="4" key="1">
    <citation type="journal article" date="2019" name="Int. J. Syst. Evol. Microbiol.">
        <title>The Global Catalogue of Microorganisms (GCM) 10K type strain sequencing project: providing services to taxonomists for standard genome sequencing and annotation.</title>
        <authorList>
            <consortium name="The Broad Institute Genomics Platform"/>
            <consortium name="The Broad Institute Genome Sequencing Center for Infectious Disease"/>
            <person name="Wu L."/>
            <person name="Ma J."/>
        </authorList>
    </citation>
    <scope>NUCLEOTIDE SEQUENCE [LARGE SCALE GENOMIC DNA]</scope>
    <source>
        <strain evidence="4">JCM 4816</strain>
    </source>
</reference>
<feature type="domain" description="YCII-related" evidence="2">
    <location>
        <begin position="11"/>
        <end position="119"/>
    </location>
</feature>
<evidence type="ECO:0000313" key="4">
    <source>
        <dbReference type="Proteomes" id="UP001596174"/>
    </source>
</evidence>
<dbReference type="InterPro" id="IPR011008">
    <property type="entry name" value="Dimeric_a/b-barrel"/>
</dbReference>
<dbReference type="InterPro" id="IPR005545">
    <property type="entry name" value="YCII"/>
</dbReference>
<dbReference type="RefSeq" id="WP_380582586.1">
    <property type="nucleotide sequence ID" value="NZ_JBHSQJ010000043.1"/>
</dbReference>
<comment type="caution">
    <text evidence="3">The sequence shown here is derived from an EMBL/GenBank/DDBJ whole genome shotgun (WGS) entry which is preliminary data.</text>
</comment>